<sequence>MSSCNYQLIAEHPTVLNLEIPPAPGESRRNMIIDFLKSDSITVNKYVRTFLQLLESSDDKIILKLMESLHPFNPRVLSVFMASTCESRARHVAGKLQKTKTIATIAREMGNLDLYSKIIESERNHLGSIFRLLSEDHINSVKWDPNKCSVNHADQLRNKGWNKEIIGVNCVPPQEFMYLELKFNNYQCDSRCELNKGYVAIRLDPGFSLGITNNPYSKGPFPPYRGSVTRQKVTGYGDKIAAQADPIIQKVLRLYSLIGWGIPKGGNLNRLADSILTRHTDLPIENLCPPDEEISGSVHHRLQDMRTGHGGSVPVLPNFGTKIMFDTFPLLAYSKGSKNVNLMFQSFMSASVVLLGEILSYGWVSTHPVIHMHVKSSCCVQTISEELCDLQNPMIPVFPSYEGNPYLFIKKEKLVKILEKGIRFEPSRHIPVDKASIFHRFHSLLGEECLHLISPHSWDRPLLGFRTQQLVINWILPCHTGLLIQNLSLRICSHYFGAIRENLCEDFIIRVSERVERSPLDHWKSLSAMIFAPDIHHHVYSKMIRGKIPGVPVCNESTLAVLLKESVVSVLNTWGLNIQNRQILRNLDFYGRSYCGLSQHPSLLLSTRDWLLNQFNSSIYRKTQYNIINRLSNKKCYYEESYIKNLTDHYIALGKDRITSETLDYLCKLDNIMIPLKVKSREQTGLTVPGGKVLIRFSDENTLMTIHTVIKEEAVKRIVDYSYHMLKLSRTPTTGTYKCLSFLQYLSISNVNSVACLGDGAGGFTLGCLLYYNKSSVFYNTLISKDIPIQQSSPIPYIPSLSGRKDLESRVIGLNITTDLESDITSKDLPNIVKTKISSQFDITMCDAEYLASESIEKGIRLCEGCVSFSLTLNSHVVIFKTYLKNVSLITYQISYILAHYETVKVFRSDFSSRYNTEVYLIGETIRKKRTMNLIRENKYEGYILSEGSIHQLISWRDMLIKDYNSLTAETAQAYTNFIGDSDNLSHLIEVKRAIPFVEPGNDYIYPLDILKWIINTSSKETGAPSVFRVRLETTTLHFSFIKRWIICLISAFLITDLNHHSAKLSDYIEHGHLIWFRTRNKKWGISLYFSDLPVDLELTGIKLFKLSSLIKENDKKLIYKYVGLLLHCNITFTNCIITPPLEVCGSLSFKGQEISPEFHAENIWVKNNVQFGSACKISKKQIPKHPFIKKFREL</sequence>
<evidence type="ECO:0000256" key="13">
    <source>
        <dbReference type="ARBA" id="ARBA00047370"/>
    </source>
</evidence>
<dbReference type="InterPro" id="IPR014023">
    <property type="entry name" value="Mononeg_RNA_pol_cat"/>
</dbReference>
<dbReference type="InterPro" id="IPR026890">
    <property type="entry name" value="Mononeg_mRNAcap"/>
</dbReference>
<dbReference type="GO" id="GO:0004482">
    <property type="term" value="F:mRNA 5'-cap (guanine-N7-)-methyltransferase activity"/>
    <property type="evidence" value="ECO:0007669"/>
    <property type="project" value="InterPro"/>
</dbReference>
<evidence type="ECO:0000256" key="1">
    <source>
        <dbReference type="ARBA" id="ARBA00012494"/>
    </source>
</evidence>
<keyword evidence="6" id="KW-0511">Multifunctional enzyme</keyword>
<comment type="catalytic activity">
    <reaction evidence="14">
        <text>GTP + H2O = GDP + phosphate + H(+)</text>
        <dbReference type="Rhea" id="RHEA:19669"/>
        <dbReference type="ChEBI" id="CHEBI:15377"/>
        <dbReference type="ChEBI" id="CHEBI:15378"/>
        <dbReference type="ChEBI" id="CHEBI:37565"/>
        <dbReference type="ChEBI" id="CHEBI:43474"/>
        <dbReference type="ChEBI" id="CHEBI:58189"/>
    </reaction>
</comment>
<evidence type="ECO:0000256" key="12">
    <source>
        <dbReference type="ARBA" id="ARBA00047332"/>
    </source>
</evidence>
<dbReference type="EC" id="2.7.7.48" evidence="1"/>
<dbReference type="PROSITE" id="PS51590">
    <property type="entry name" value="SAM_MT_MNV_L"/>
    <property type="match status" value="1"/>
</dbReference>
<evidence type="ECO:0000256" key="8">
    <source>
        <dbReference type="ARBA" id="ARBA00024499"/>
    </source>
</evidence>
<evidence type="ECO:0000313" key="16">
    <source>
        <dbReference type="EMBL" id="XCI54802.1"/>
    </source>
</evidence>
<dbReference type="GO" id="GO:0005524">
    <property type="term" value="F:ATP binding"/>
    <property type="evidence" value="ECO:0007669"/>
    <property type="project" value="InterPro"/>
</dbReference>
<proteinExistence type="predicted"/>
<keyword evidence="4" id="KW-0949">S-adenosyl-L-methionine</keyword>
<comment type="catalytic activity">
    <reaction evidence="7">
        <text>a 5'-end triphospho-adenylyl-adenylyl-cytidylyl-adenosine in mRNA + GDP + H(+) = a 5'-end (5'-triphosphoguanosine)-adenylyl-adenylyl-cytidylyl-adenosine in mRNA + diphosphate</text>
        <dbReference type="Rhea" id="RHEA:65436"/>
        <dbReference type="Rhea" id="RHEA-COMP:16797"/>
        <dbReference type="Rhea" id="RHEA-COMP:16799"/>
        <dbReference type="ChEBI" id="CHEBI:15378"/>
        <dbReference type="ChEBI" id="CHEBI:33019"/>
        <dbReference type="ChEBI" id="CHEBI:58189"/>
        <dbReference type="ChEBI" id="CHEBI:156484"/>
        <dbReference type="ChEBI" id="CHEBI:156503"/>
        <dbReference type="EC" id="2.7.7.88"/>
    </reaction>
</comment>
<dbReference type="EC" id="2.7.7.88" evidence="2"/>
<feature type="domain" description="Mononegavirus-type SAM-dependent 2'-O-MTase" evidence="15">
    <location>
        <begin position="727"/>
        <end position="922"/>
    </location>
</feature>
<comment type="catalytic activity">
    <reaction evidence="12">
        <text>a 5'-end (5'-triphosphoguanosine)-adenylyl-adenylyl-cytidylyl-adenosine in mRNA + S-adenosyl-L-methionine = a 5'-end (5'-triphosphoguanosine)-(2'-O-methyladenylyl)-adenylyl-cytidylyl-adenosine in mRNA + S-adenosyl-L-homocysteine + H(+)</text>
        <dbReference type="Rhea" id="RHEA:65380"/>
        <dbReference type="Rhea" id="RHEA-COMP:16797"/>
        <dbReference type="Rhea" id="RHEA-COMP:16801"/>
        <dbReference type="ChEBI" id="CHEBI:15378"/>
        <dbReference type="ChEBI" id="CHEBI:57856"/>
        <dbReference type="ChEBI" id="CHEBI:59789"/>
        <dbReference type="ChEBI" id="CHEBI:156482"/>
        <dbReference type="ChEBI" id="CHEBI:156484"/>
    </reaction>
</comment>
<dbReference type="InterPro" id="IPR025786">
    <property type="entry name" value="Mononega_L_MeTrfase"/>
</dbReference>
<comment type="catalytic activity">
    <reaction evidence="13">
        <text>a 5'-end (5'-triphosphoguanosine)-adenylyl-adenylyl-cytidylyl-adenosine in mRNA + 2 S-adenosyl-L-methionine = a 5'-end (N(7)-methyl 5'-triphosphoguanosine)-(2'-O-methyladenylyl)-adenylyl-cytidylyl-adenosine in mRNA + 2 S-adenosyl-L-homocysteine + H(+)</text>
        <dbReference type="Rhea" id="RHEA:65376"/>
        <dbReference type="Rhea" id="RHEA-COMP:16797"/>
        <dbReference type="Rhea" id="RHEA-COMP:16798"/>
        <dbReference type="ChEBI" id="CHEBI:15378"/>
        <dbReference type="ChEBI" id="CHEBI:57856"/>
        <dbReference type="ChEBI" id="CHEBI:59789"/>
        <dbReference type="ChEBI" id="CHEBI:156483"/>
        <dbReference type="ChEBI" id="CHEBI:156484"/>
        <dbReference type="EC" id="2.1.1.375"/>
    </reaction>
</comment>
<keyword evidence="5" id="KW-0378">Hydrolase</keyword>
<evidence type="ECO:0000259" key="15">
    <source>
        <dbReference type="PROSITE" id="PS51590"/>
    </source>
</evidence>
<dbReference type="Pfam" id="PF14318">
    <property type="entry name" value="Mononeg_mRNAcap"/>
    <property type="match status" value="1"/>
</dbReference>
<dbReference type="InterPro" id="IPR039530">
    <property type="entry name" value="L_methyltransferase_rhabdo"/>
</dbReference>
<keyword evidence="3" id="KW-0489">Methyltransferase</keyword>
<evidence type="ECO:0000256" key="4">
    <source>
        <dbReference type="ARBA" id="ARBA00022691"/>
    </source>
</evidence>
<reference evidence="16" key="1">
    <citation type="submission" date="2024-07" db="EMBL/GenBank/DDBJ databases">
        <authorList>
            <person name="Hartle C.T."/>
        </authorList>
    </citation>
    <scope>NUCLEOTIDE SEQUENCE</scope>
    <source>
        <strain evidence="16">OHAV-2</strain>
    </source>
</reference>
<dbReference type="GO" id="GO:0003968">
    <property type="term" value="F:RNA-directed RNA polymerase activity"/>
    <property type="evidence" value="ECO:0007669"/>
    <property type="project" value="UniProtKB-EC"/>
</dbReference>
<evidence type="ECO:0000256" key="9">
    <source>
        <dbReference type="ARBA" id="ARBA00026099"/>
    </source>
</evidence>
<dbReference type="Pfam" id="PF14314">
    <property type="entry name" value="Methyltrans_Mon_2nd"/>
    <property type="match status" value="1"/>
</dbReference>
<evidence type="ECO:0000256" key="10">
    <source>
        <dbReference type="ARBA" id="ARBA00030436"/>
    </source>
</evidence>
<dbReference type="GO" id="GO:0016787">
    <property type="term" value="F:hydrolase activity"/>
    <property type="evidence" value="ECO:0007669"/>
    <property type="project" value="UniProtKB-KW"/>
</dbReference>
<comment type="catalytic activity">
    <reaction evidence="8">
        <text>a 5'-end (5'-triphosphoguanosine)-(2'-O-methyladenylyl)-adenylyl-cytidylyl-adenosine in mRNA + S-adenosyl-L-methionine = a 5'-end (N(7)-methyl 5'-triphosphoguanosine)-(2'-O-methyladenylyl)-adenylyl-cytidylyl-adenosine in mRNA + S-adenosyl-L-homocysteine</text>
        <dbReference type="Rhea" id="RHEA:65440"/>
        <dbReference type="Rhea" id="RHEA-COMP:16798"/>
        <dbReference type="Rhea" id="RHEA-COMP:16801"/>
        <dbReference type="ChEBI" id="CHEBI:57856"/>
        <dbReference type="ChEBI" id="CHEBI:59789"/>
        <dbReference type="ChEBI" id="CHEBI:156482"/>
        <dbReference type="ChEBI" id="CHEBI:156483"/>
    </reaction>
</comment>
<evidence type="ECO:0000256" key="11">
    <source>
        <dbReference type="ARBA" id="ARBA00031012"/>
    </source>
</evidence>
<evidence type="ECO:0000256" key="5">
    <source>
        <dbReference type="ARBA" id="ARBA00022801"/>
    </source>
</evidence>
<protein>
    <recommendedName>
        <fullName evidence="11">Replicase</fullName>
        <ecNumber evidence="9">2.1.1.375</ecNumber>
        <ecNumber evidence="1">2.7.7.48</ecNumber>
        <ecNumber evidence="2">2.7.7.88</ecNumber>
    </recommendedName>
    <alternativeName>
        <fullName evidence="10">Transcriptase</fullName>
    </alternativeName>
</protein>
<name>A0AAU8HXD5_9VIRU</name>
<evidence type="ECO:0000256" key="6">
    <source>
        <dbReference type="ARBA" id="ARBA00023268"/>
    </source>
</evidence>
<keyword evidence="3" id="KW-0808">Transferase</keyword>
<dbReference type="EMBL" id="PP971788">
    <property type="protein sequence ID" value="XCI54802.1"/>
    <property type="molecule type" value="Genomic_RNA"/>
</dbReference>
<evidence type="ECO:0000256" key="14">
    <source>
        <dbReference type="ARBA" id="ARBA00048548"/>
    </source>
</evidence>
<organism evidence="16">
    <name type="scientific">Odorous house ant virus 2</name>
    <dbReference type="NCBI Taxonomy" id="3231628"/>
    <lineage>
        <taxon>Viruses</taxon>
        <taxon>Riboviria</taxon>
    </lineage>
</organism>
<accession>A0AAU8HXD5</accession>
<evidence type="ECO:0000256" key="3">
    <source>
        <dbReference type="ARBA" id="ARBA00022603"/>
    </source>
</evidence>
<evidence type="ECO:0000256" key="7">
    <source>
        <dbReference type="ARBA" id="ARBA00024494"/>
    </source>
</evidence>
<evidence type="ECO:0000256" key="2">
    <source>
        <dbReference type="ARBA" id="ARBA00012582"/>
    </source>
</evidence>
<dbReference type="EC" id="2.1.1.375" evidence="9"/>
<dbReference type="Pfam" id="PF00946">
    <property type="entry name" value="Mononeg_RNA_pol"/>
    <property type="match status" value="1"/>
</dbReference>